<keyword evidence="4" id="KW-1185">Reference proteome</keyword>
<name>A0A0D6PAP4_9PROT</name>
<organism evidence="3 4">
    <name type="scientific">Acidocella aminolytica 101 = DSM 11237</name>
    <dbReference type="NCBI Taxonomy" id="1120923"/>
    <lineage>
        <taxon>Bacteria</taxon>
        <taxon>Pseudomonadati</taxon>
        <taxon>Pseudomonadota</taxon>
        <taxon>Alphaproteobacteria</taxon>
        <taxon>Acetobacterales</taxon>
        <taxon>Acidocellaceae</taxon>
        <taxon>Acidocella</taxon>
    </lineage>
</organism>
<evidence type="ECO:0000256" key="1">
    <source>
        <dbReference type="ARBA" id="ARBA00007689"/>
    </source>
</evidence>
<dbReference type="InterPro" id="IPR005545">
    <property type="entry name" value="YCII"/>
</dbReference>
<dbReference type="InterPro" id="IPR051807">
    <property type="entry name" value="Sec-metab_biosynth-assoc"/>
</dbReference>
<dbReference type="STRING" id="1120923.SAMN02746095_01183"/>
<evidence type="ECO:0000313" key="4">
    <source>
        <dbReference type="Proteomes" id="UP000032668"/>
    </source>
</evidence>
<dbReference type="PANTHER" id="PTHR33606">
    <property type="entry name" value="PROTEIN YCII"/>
    <property type="match status" value="1"/>
</dbReference>
<evidence type="ECO:0000259" key="2">
    <source>
        <dbReference type="Pfam" id="PF03795"/>
    </source>
</evidence>
<dbReference type="InterPro" id="IPR011008">
    <property type="entry name" value="Dimeric_a/b-barrel"/>
</dbReference>
<accession>A0A0D6PAP4</accession>
<comment type="similarity">
    <text evidence="1">Belongs to the YciI family.</text>
</comment>
<dbReference type="PANTHER" id="PTHR33606:SF3">
    <property type="entry name" value="PROTEIN YCII"/>
    <property type="match status" value="1"/>
</dbReference>
<comment type="caution">
    <text evidence="3">The sequence shown here is derived from an EMBL/GenBank/DDBJ whole genome shotgun (WGS) entry which is preliminary data.</text>
</comment>
<dbReference type="SUPFAM" id="SSF54909">
    <property type="entry name" value="Dimeric alpha+beta barrel"/>
    <property type="match status" value="1"/>
</dbReference>
<dbReference type="Gene3D" id="3.30.70.1060">
    <property type="entry name" value="Dimeric alpha+beta barrel"/>
    <property type="match status" value="1"/>
</dbReference>
<reference evidence="3 4" key="1">
    <citation type="submission" date="2012-11" db="EMBL/GenBank/DDBJ databases">
        <title>Whole genome sequence of Acidocella aminolytica 101 = DSM 11237.</title>
        <authorList>
            <person name="Azuma Y."/>
            <person name="Higashiura N."/>
            <person name="Hirakawa H."/>
            <person name="Matsushita K."/>
        </authorList>
    </citation>
    <scope>NUCLEOTIDE SEQUENCE [LARGE SCALE GENOMIC DNA]</scope>
    <source>
        <strain evidence="4">101 / DSM 11237</strain>
    </source>
</reference>
<evidence type="ECO:0000313" key="3">
    <source>
        <dbReference type="EMBL" id="GAN78722.1"/>
    </source>
</evidence>
<proteinExistence type="inferred from homology"/>
<dbReference type="Pfam" id="PF03795">
    <property type="entry name" value="YCII"/>
    <property type="match status" value="1"/>
</dbReference>
<feature type="domain" description="YCII-related" evidence="2">
    <location>
        <begin position="3"/>
        <end position="92"/>
    </location>
</feature>
<gene>
    <name evidence="3" type="ORF">Aam_007_009</name>
</gene>
<dbReference type="AlphaFoldDB" id="A0A0D6PAP4"/>
<dbReference type="RefSeq" id="WP_048877216.1">
    <property type="nucleotide sequence ID" value="NZ_BANC01000007.1"/>
</dbReference>
<dbReference type="Proteomes" id="UP000032668">
    <property type="component" value="Unassembled WGS sequence"/>
</dbReference>
<sequence>MPLYILHAKDKPGSLQLRLDHYAAHRMFLEEQDEAGTVSVLMSGPLQTDDGEQMTGSLLLLEAPSRDVIERFIAEDPFTREGVWGEVNVSRFYRRRSPGREPLPR</sequence>
<protein>
    <recommendedName>
        <fullName evidence="2">YCII-related domain-containing protein</fullName>
    </recommendedName>
</protein>
<dbReference type="EMBL" id="BANC01000007">
    <property type="protein sequence ID" value="GAN78722.1"/>
    <property type="molecule type" value="Genomic_DNA"/>
</dbReference>
<dbReference type="OrthoDB" id="2293521at2"/>